<feature type="region of interest" description="Disordered" evidence="18">
    <location>
        <begin position="180"/>
        <end position="205"/>
    </location>
</feature>
<keyword evidence="6" id="KW-0227">DNA damage</keyword>
<keyword evidence="21" id="KW-1185">Reference proteome</keyword>
<sequence>MAGRPIRIGDQLVLEEDYDETYVPSEEDIVEFAQKIGIDPTKEPELMWLAREGIVAPLPVQWKPCQDITGDIYYFNFANGQSMWDHPCDEHYRNLVTQERGKLAASGAMKKKHKKKKKEKKDKKDKETPRSAMALGCSLAPVHAPPGGLAPLRGLVEAPPSALRVSQSVSLGSSVESGQLGELTLPSQGPKASAHTEGLLGPLHEDSNVVSLSAAGEGTIEEGEADSDNQSVRSSSELLKNLHLDIGTLGGDFEHEAPRAEGEDRDDGQSSQDELQSEQTRGSERSSSLSHGARLGGPFPSQTTGKGPLQAREGQPAWSGAEEPGEASADPDRRILHGSLQRAEVPSPPAACWRDKEQSPQAEEPEGPEEPEGKVLVSAPLTVTPHGPSPEGVAPPKQLSEAAREAAEEAVARELEHDKRQLLELKSEEMQQLREKLRQEEEAEVLQLHQQKDQSLSLLKEQLQRATEEEGTRMREEESRRLARLRAQVRSSTEAEEERIRAEHRASLQRLREELEALQEAERASLEQRSQLALEQLRGEMEALERSQRAALSAQKERALQQLREQLDREREEAAAALERERERGVELESLSPSLGAQSTEVVRSLQKLEDAGQKQETPPQEWRAQLGACQALQFKQEQLTGLLTEKRQEVEREHGRRMDAMREEHRRVVAEARELYEAEERKQRAGLLEHLTGELERLRGAHERELEAMRREQGRQLEALGLRHRAQERKLQDLEVELETRVRDVKARLAQLDVQEVTATQRHLEEAKEEHSRLLESNRQLRRVLGELQARKAELESQVDLLRAQMERMQKHVRDLEAEAQRTRATLKEQAAEEGGASCFQPDLHIEDLRTSPVPTQTAEGPCPLPESKAEADSSLHSFRHYLSAEGAALRSAKAFLVRQTRSMRRRRTVLKVAQQRWCRELAGAPEALEDVRKDLEEETRRLDEMKSAVEKGRDLLQEKEEKLGQLEASLQDEASDGDIMREAPAKKVVTFDLSDTEDTLSGSSESFPLPHFSPAASPALPGRIQYLSHALHQVSSQLSSVLGVLGGLPSPPLTSTPTLGPPPSFQRAPGPSHPSLASASRWAWAPGLGPGLSSSPAAQTVDDFLREKWLKYFPAGAPVLSGGPGPGPGASRLGYVSAREQLRLLQRPHSHMPEGGSASLQGMVEANWRWLEQYKNDPKRLFSLHKPGATPGLLQLGLDESNRLAVHRC</sequence>
<dbReference type="GO" id="GO:0051301">
    <property type="term" value="P:cell division"/>
    <property type="evidence" value="ECO:0007669"/>
    <property type="project" value="UniProtKB-KW"/>
</dbReference>
<keyword evidence="13" id="KW-0131">Cell cycle</keyword>
<feature type="compositionally biased region" description="Basic and acidic residues" evidence="18">
    <location>
        <begin position="571"/>
        <end position="587"/>
    </location>
</feature>
<dbReference type="CDD" id="cd00201">
    <property type="entry name" value="WW"/>
    <property type="match status" value="1"/>
</dbReference>
<dbReference type="AlphaFoldDB" id="A0A7J8EPJ1"/>
<feature type="compositionally biased region" description="Basic residues" evidence="18">
    <location>
        <begin position="109"/>
        <end position="121"/>
    </location>
</feature>
<evidence type="ECO:0000259" key="19">
    <source>
        <dbReference type="PROSITE" id="PS50020"/>
    </source>
</evidence>
<feature type="compositionally biased region" description="Basic and acidic residues" evidence="18">
    <location>
        <begin position="252"/>
        <end position="262"/>
    </location>
</feature>
<feature type="compositionally biased region" description="Polar residues" evidence="18">
    <location>
        <begin position="269"/>
        <end position="290"/>
    </location>
</feature>
<protein>
    <recommendedName>
        <fullName evidence="16">Centrosomal protein of 164 kDa</fullName>
    </recommendedName>
</protein>
<name>A0A7J8EPJ1_MOLMO</name>
<evidence type="ECO:0000256" key="12">
    <source>
        <dbReference type="ARBA" id="ARBA00023242"/>
    </source>
</evidence>
<evidence type="ECO:0000256" key="13">
    <source>
        <dbReference type="ARBA" id="ARBA00023306"/>
    </source>
</evidence>
<keyword evidence="7" id="KW-0498">Mitosis</keyword>
<dbReference type="PANTHER" id="PTHR18902:SF27">
    <property type="entry name" value="CENTROSOMAL PROTEIN OF 164 KDA"/>
    <property type="match status" value="1"/>
</dbReference>
<evidence type="ECO:0000256" key="11">
    <source>
        <dbReference type="ARBA" id="ARBA00023212"/>
    </source>
</evidence>
<keyword evidence="3" id="KW-0963">Cytoplasm</keyword>
<evidence type="ECO:0000256" key="5">
    <source>
        <dbReference type="ARBA" id="ARBA00022618"/>
    </source>
</evidence>
<dbReference type="SMART" id="SM00456">
    <property type="entry name" value="WW"/>
    <property type="match status" value="1"/>
</dbReference>
<dbReference type="GO" id="GO:0005634">
    <property type="term" value="C:nucleus"/>
    <property type="evidence" value="ECO:0007669"/>
    <property type="project" value="UniProtKB-SubCell"/>
</dbReference>
<evidence type="ECO:0000313" key="21">
    <source>
        <dbReference type="Proteomes" id="UP000550707"/>
    </source>
</evidence>
<evidence type="ECO:0000256" key="14">
    <source>
        <dbReference type="ARBA" id="ARBA00056906"/>
    </source>
</evidence>
<organism evidence="20 21">
    <name type="scientific">Molossus molossus</name>
    <name type="common">Pallas' mastiff bat</name>
    <name type="synonym">Vespertilio molossus</name>
    <dbReference type="NCBI Taxonomy" id="27622"/>
    <lineage>
        <taxon>Eukaryota</taxon>
        <taxon>Metazoa</taxon>
        <taxon>Chordata</taxon>
        <taxon>Craniata</taxon>
        <taxon>Vertebrata</taxon>
        <taxon>Euteleostomi</taxon>
        <taxon>Mammalia</taxon>
        <taxon>Eutheria</taxon>
        <taxon>Laurasiatheria</taxon>
        <taxon>Chiroptera</taxon>
        <taxon>Yangochiroptera</taxon>
        <taxon>Molossidae</taxon>
        <taxon>Molossus</taxon>
    </lineage>
</organism>
<comment type="subunit">
    <text evidence="15">Interacts (via N-terminus) with ATRIP. Interacts with ATM, ATR and MDC1. Interacts with XPA (via N-terminus) upon UV irradiation. Interacts with CEP83, CCDC92, TTBK2, DVL3, NPHP3 and weakly with NPHP4. Interacts with DZIP1.</text>
</comment>
<dbReference type="InterPro" id="IPR036020">
    <property type="entry name" value="WW_dom_sf"/>
</dbReference>
<dbReference type="InParanoid" id="A0A7J8EPJ1"/>
<comment type="subcellular location">
    <subcellularLocation>
        <location evidence="1">Cytoplasm</location>
        <location evidence="1">Cytoskeleton</location>
        <location evidence="1">Microtubule organizing center</location>
        <location evidence="1">Centrosome</location>
        <location evidence="1">Centriole</location>
    </subcellularLocation>
    <subcellularLocation>
        <location evidence="2">Nucleus</location>
    </subcellularLocation>
</comment>
<evidence type="ECO:0000256" key="2">
    <source>
        <dbReference type="ARBA" id="ARBA00004123"/>
    </source>
</evidence>
<feature type="coiled-coil region" evidence="17">
    <location>
        <begin position="930"/>
        <end position="978"/>
    </location>
</feature>
<comment type="function">
    <text evidence="14">Plays a role in microtubule organization and/or maintenance for the formation of primary cilia (PC), a microtubule-based structure that protrudes from the surface of epithelial cells. Plays a critical role in G2/M checkpoint and nuclear divisions. A key player in the DNA damage-activated ATR/ATM signaling cascade since it is required for the proper phosphorylation of H2AX, RPA, CHEK2 and CHEK1. Plays a critical role in chromosome segregation, acting as a mediator required for the maintenance of genomic stability through modulation of MDC1, RPA and CHEK1.</text>
</comment>
<evidence type="ECO:0000256" key="9">
    <source>
        <dbReference type="ARBA" id="ARBA00023054"/>
    </source>
</evidence>
<dbReference type="GO" id="GO:0005814">
    <property type="term" value="C:centriole"/>
    <property type="evidence" value="ECO:0007669"/>
    <property type="project" value="UniProtKB-SubCell"/>
</dbReference>
<feature type="region of interest" description="Disordered" evidence="18">
    <location>
        <begin position="448"/>
        <end position="480"/>
    </location>
</feature>
<dbReference type="PROSITE" id="PS50020">
    <property type="entry name" value="WW_DOMAIN_2"/>
    <property type="match status" value="1"/>
</dbReference>
<feature type="region of interest" description="Disordered" evidence="18">
    <location>
        <begin position="1054"/>
        <end position="1074"/>
    </location>
</feature>
<dbReference type="FunFam" id="3.30.1470.10:FF:000001">
    <property type="entry name" value="Centrosomal protein of 164 kDa"/>
    <property type="match status" value="1"/>
</dbReference>
<feature type="region of interest" description="Disordered" evidence="18">
    <location>
        <begin position="102"/>
        <end position="132"/>
    </location>
</feature>
<keyword evidence="10" id="KW-0234">DNA repair</keyword>
<dbReference type="GO" id="GO:0097539">
    <property type="term" value="C:ciliary transition fiber"/>
    <property type="evidence" value="ECO:0007669"/>
    <property type="project" value="TreeGrafter"/>
</dbReference>
<dbReference type="SUPFAM" id="SSF51045">
    <property type="entry name" value="WW domain"/>
    <property type="match status" value="1"/>
</dbReference>
<feature type="coiled-coil region" evidence="17">
    <location>
        <begin position="663"/>
        <end position="834"/>
    </location>
</feature>
<evidence type="ECO:0000256" key="18">
    <source>
        <dbReference type="SAM" id="MobiDB-lite"/>
    </source>
</evidence>
<accession>A0A7J8EPJ1</accession>
<keyword evidence="8" id="KW-0970">Cilium biogenesis/degradation</keyword>
<gene>
    <name evidence="20" type="ORF">HJG59_002690</name>
</gene>
<evidence type="ECO:0000256" key="1">
    <source>
        <dbReference type="ARBA" id="ARBA00004114"/>
    </source>
</evidence>
<keyword evidence="4" id="KW-0597">Phosphoprotein</keyword>
<evidence type="ECO:0000256" key="7">
    <source>
        <dbReference type="ARBA" id="ARBA00022776"/>
    </source>
</evidence>
<keyword evidence="9 17" id="KW-0175">Coiled coil</keyword>
<evidence type="ECO:0000256" key="4">
    <source>
        <dbReference type="ARBA" id="ARBA00022553"/>
    </source>
</evidence>
<evidence type="ECO:0000256" key="17">
    <source>
        <dbReference type="SAM" id="Coils"/>
    </source>
</evidence>
<keyword evidence="12" id="KW-0539">Nucleus</keyword>
<proteinExistence type="predicted"/>
<dbReference type="Proteomes" id="UP000550707">
    <property type="component" value="Unassembled WGS sequence"/>
</dbReference>
<evidence type="ECO:0000256" key="6">
    <source>
        <dbReference type="ARBA" id="ARBA00022763"/>
    </source>
</evidence>
<dbReference type="PANTHER" id="PTHR18902">
    <property type="entry name" value="NUCLEAR MITOTIC APPARATUS PROTEIN 1-RELATED"/>
    <property type="match status" value="1"/>
</dbReference>
<feature type="compositionally biased region" description="Pro residues" evidence="18">
    <location>
        <begin position="1054"/>
        <end position="1066"/>
    </location>
</feature>
<dbReference type="InterPro" id="IPR051841">
    <property type="entry name" value="MT-Golgi_org_protein"/>
</dbReference>
<keyword evidence="11" id="KW-0206">Cytoskeleton</keyword>
<feature type="compositionally biased region" description="Basic and acidic residues" evidence="18">
    <location>
        <begin position="462"/>
        <end position="480"/>
    </location>
</feature>
<dbReference type="EMBL" id="JACASF010000013">
    <property type="protein sequence ID" value="KAF6437221.1"/>
    <property type="molecule type" value="Genomic_DNA"/>
</dbReference>
<dbReference type="GO" id="GO:0060271">
    <property type="term" value="P:cilium assembly"/>
    <property type="evidence" value="ECO:0007669"/>
    <property type="project" value="TreeGrafter"/>
</dbReference>
<evidence type="ECO:0000256" key="3">
    <source>
        <dbReference type="ARBA" id="ARBA00022490"/>
    </source>
</evidence>
<feature type="domain" description="WW" evidence="19">
    <location>
        <begin position="56"/>
        <end position="89"/>
    </location>
</feature>
<dbReference type="FunCoup" id="A0A7J8EPJ1">
    <property type="interactions" value="979"/>
</dbReference>
<reference evidence="20 21" key="1">
    <citation type="journal article" date="2020" name="Nature">
        <title>Six reference-quality genomes reveal evolution of bat adaptations.</title>
        <authorList>
            <person name="Jebb D."/>
            <person name="Huang Z."/>
            <person name="Pippel M."/>
            <person name="Hughes G.M."/>
            <person name="Lavrichenko K."/>
            <person name="Devanna P."/>
            <person name="Winkler S."/>
            <person name="Jermiin L.S."/>
            <person name="Skirmuntt E.C."/>
            <person name="Katzourakis A."/>
            <person name="Burkitt-Gray L."/>
            <person name="Ray D.A."/>
            <person name="Sullivan K.A.M."/>
            <person name="Roscito J.G."/>
            <person name="Kirilenko B.M."/>
            <person name="Davalos L.M."/>
            <person name="Corthals A.P."/>
            <person name="Power M.L."/>
            <person name="Jones G."/>
            <person name="Ransome R.D."/>
            <person name="Dechmann D.K.N."/>
            <person name="Locatelli A.G."/>
            <person name="Puechmaille S.J."/>
            <person name="Fedrigo O."/>
            <person name="Jarvis E.D."/>
            <person name="Hiller M."/>
            <person name="Vernes S.C."/>
            <person name="Myers E.W."/>
            <person name="Teeling E.C."/>
        </authorList>
    </citation>
    <scope>NUCLEOTIDE SEQUENCE [LARGE SCALE GENOMIC DNA]</scope>
    <source>
        <strain evidence="20">MMolMol1</strain>
        <tissue evidence="20">Muscle</tissue>
    </source>
</reference>
<evidence type="ECO:0000256" key="10">
    <source>
        <dbReference type="ARBA" id="ARBA00023204"/>
    </source>
</evidence>
<feature type="region of interest" description="Disordered" evidence="18">
    <location>
        <begin position="249"/>
        <end position="415"/>
    </location>
</feature>
<keyword evidence="5" id="KW-0132">Cell division</keyword>
<dbReference type="GO" id="GO:0005813">
    <property type="term" value="C:centrosome"/>
    <property type="evidence" value="ECO:0007669"/>
    <property type="project" value="TreeGrafter"/>
</dbReference>
<evidence type="ECO:0000256" key="15">
    <source>
        <dbReference type="ARBA" id="ARBA00061715"/>
    </source>
</evidence>
<dbReference type="GO" id="GO:0006281">
    <property type="term" value="P:DNA repair"/>
    <property type="evidence" value="ECO:0007669"/>
    <property type="project" value="UniProtKB-KW"/>
</dbReference>
<feature type="region of interest" description="Disordered" evidence="18">
    <location>
        <begin position="571"/>
        <end position="599"/>
    </location>
</feature>
<feature type="compositionally biased region" description="Basic and acidic residues" evidence="18">
    <location>
        <begin position="402"/>
        <end position="415"/>
    </location>
</feature>
<evidence type="ECO:0000256" key="16">
    <source>
        <dbReference type="ARBA" id="ARBA00067900"/>
    </source>
</evidence>
<comment type="caution">
    <text evidence="20">The sequence shown here is derived from an EMBL/GenBank/DDBJ whole genome shotgun (WGS) entry which is preliminary data.</text>
</comment>
<dbReference type="Gene3D" id="3.30.1470.10">
    <property type="entry name" value="Photosystem I PsaD, reaction center subunit II"/>
    <property type="match status" value="1"/>
</dbReference>
<evidence type="ECO:0000313" key="20">
    <source>
        <dbReference type="EMBL" id="KAF6437221.1"/>
    </source>
</evidence>
<dbReference type="InterPro" id="IPR001202">
    <property type="entry name" value="WW_dom"/>
</dbReference>
<evidence type="ECO:0000256" key="8">
    <source>
        <dbReference type="ARBA" id="ARBA00022794"/>
    </source>
</evidence>